<evidence type="ECO:0000256" key="1">
    <source>
        <dbReference type="PROSITE-ProRule" id="PRU00325"/>
    </source>
</evidence>
<keyword evidence="5" id="KW-1185">Reference proteome</keyword>
<dbReference type="AlphaFoldDB" id="A0AAN8KNV8"/>
<evidence type="ECO:0000259" key="3">
    <source>
        <dbReference type="PROSITE" id="PS50966"/>
    </source>
</evidence>
<dbReference type="Pfam" id="PF04434">
    <property type="entry name" value="SWIM"/>
    <property type="match status" value="1"/>
</dbReference>
<feature type="compositionally biased region" description="Polar residues" evidence="2">
    <location>
        <begin position="214"/>
        <end position="225"/>
    </location>
</feature>
<dbReference type="Proteomes" id="UP001347796">
    <property type="component" value="Unassembled WGS sequence"/>
</dbReference>
<evidence type="ECO:0000256" key="2">
    <source>
        <dbReference type="SAM" id="MobiDB-lite"/>
    </source>
</evidence>
<feature type="domain" description="SWIM-type" evidence="3">
    <location>
        <begin position="86"/>
        <end position="125"/>
    </location>
</feature>
<reference evidence="4 5" key="1">
    <citation type="submission" date="2024-01" db="EMBL/GenBank/DDBJ databases">
        <title>The genome of the rayed Mediterranean limpet Patella caerulea (Linnaeus, 1758).</title>
        <authorList>
            <person name="Anh-Thu Weber A."/>
            <person name="Halstead-Nussloch G."/>
        </authorList>
    </citation>
    <scope>NUCLEOTIDE SEQUENCE [LARGE SCALE GENOMIC DNA]</scope>
    <source>
        <strain evidence="4">AATW-2023a</strain>
        <tissue evidence="4">Whole specimen</tissue>
    </source>
</reference>
<gene>
    <name evidence="4" type="ORF">SNE40_001667</name>
</gene>
<sequence length="244" mass="27673">MRIKKSVTSLYTSLDNVVSNLLTFEETYYAIVNEMNFKNIMKPRVPKASDIPDLACIYYLCTEEAIVFLDIRSLKFSKRDESSLLRTVSGGSNVYTTGLKKCECSFFQHLFLPCSHLMAVHKKEGYPVVAPEDIPNRWLYKPLMQISRNSKYIDTLKNKPDSGYGVLGDSGHDVLGDSGHDVLSDSAHDILGDLELNVDSDIKFVDNYQGLLNSEENKYSPTNQKKASDTKTKLETSEKYNKQW</sequence>
<name>A0AAN8KNV8_PATCE</name>
<feature type="region of interest" description="Disordered" evidence="2">
    <location>
        <begin position="214"/>
        <end position="244"/>
    </location>
</feature>
<comment type="caution">
    <text evidence="4">The sequence shown here is derived from an EMBL/GenBank/DDBJ whole genome shotgun (WGS) entry which is preliminary data.</text>
</comment>
<feature type="compositionally biased region" description="Basic and acidic residues" evidence="2">
    <location>
        <begin position="226"/>
        <end position="244"/>
    </location>
</feature>
<dbReference type="PROSITE" id="PS50966">
    <property type="entry name" value="ZF_SWIM"/>
    <property type="match status" value="1"/>
</dbReference>
<accession>A0AAN8KNV8</accession>
<keyword evidence="1" id="KW-0863">Zinc-finger</keyword>
<proteinExistence type="predicted"/>
<organism evidence="4 5">
    <name type="scientific">Patella caerulea</name>
    <name type="common">Rayed Mediterranean limpet</name>
    <dbReference type="NCBI Taxonomy" id="87958"/>
    <lineage>
        <taxon>Eukaryota</taxon>
        <taxon>Metazoa</taxon>
        <taxon>Spiralia</taxon>
        <taxon>Lophotrochozoa</taxon>
        <taxon>Mollusca</taxon>
        <taxon>Gastropoda</taxon>
        <taxon>Patellogastropoda</taxon>
        <taxon>Patelloidea</taxon>
        <taxon>Patellidae</taxon>
        <taxon>Patella</taxon>
    </lineage>
</organism>
<keyword evidence="1" id="KW-0862">Zinc</keyword>
<evidence type="ECO:0000313" key="5">
    <source>
        <dbReference type="Proteomes" id="UP001347796"/>
    </source>
</evidence>
<protein>
    <recommendedName>
        <fullName evidence="3">SWIM-type domain-containing protein</fullName>
    </recommendedName>
</protein>
<keyword evidence="1" id="KW-0479">Metal-binding</keyword>
<dbReference type="InterPro" id="IPR007527">
    <property type="entry name" value="Znf_SWIM"/>
</dbReference>
<evidence type="ECO:0000313" key="4">
    <source>
        <dbReference type="EMBL" id="KAK6196442.1"/>
    </source>
</evidence>
<dbReference type="GO" id="GO:0008270">
    <property type="term" value="F:zinc ion binding"/>
    <property type="evidence" value="ECO:0007669"/>
    <property type="project" value="UniProtKB-KW"/>
</dbReference>
<dbReference type="EMBL" id="JAZGQO010000001">
    <property type="protein sequence ID" value="KAK6196442.1"/>
    <property type="molecule type" value="Genomic_DNA"/>
</dbReference>